<feature type="compositionally biased region" description="Pro residues" evidence="1">
    <location>
        <begin position="614"/>
        <end position="627"/>
    </location>
</feature>
<dbReference type="Proteomes" id="UP000699462">
    <property type="component" value="Unassembled WGS sequence"/>
</dbReference>
<evidence type="ECO:0000313" key="3">
    <source>
        <dbReference type="Proteomes" id="UP000699462"/>
    </source>
</evidence>
<gene>
    <name evidence="2" type="ORF">P879_06138</name>
</gene>
<evidence type="ECO:0000256" key="1">
    <source>
        <dbReference type="SAM" id="MobiDB-lite"/>
    </source>
</evidence>
<evidence type="ECO:0000313" key="2">
    <source>
        <dbReference type="EMBL" id="KAF8569402.1"/>
    </source>
</evidence>
<feature type="region of interest" description="Disordered" evidence="1">
    <location>
        <begin position="589"/>
        <end position="634"/>
    </location>
</feature>
<sequence>MNGNNSISNELLGHLLSLASNPTDRRRRNFATDEHDFVSINWTAFDLNNHIPILFKLLDTTAEPCVPSFGPSGFVPSLVSLVSFNKEVERHDVCESGQERPTSSGVHRLLYLPPTVPAPTAVKPELKSSLTDTTTLLQTAPRFAFLHQLNDLFDDDRGTSECADAALRVVFIYYLVSAWPSIEVPICTSLESLFNIPSSSGDSGTCSSSSSRVSVVVLVAIHERSKTEDCSTTTMGIRTGLDFFKDFAGIHDCSFLYINDFYQPNDVQITDVSHCASSVCESVRQSTSSMTKPLLLFLSVSTKDSFETAIHRLALQGHPSVWSRVPGFPDMFADRLCRTVCPPASILTEKSSGENPVQPSCDSIPVRSSEPLLGAFSPPYYEKFSVVSSEQRGPHIRACAGSFQLKNNGGSMVALPWIPLSPAEALRLPTSRLNSASFTNELGICCLGSSTERQTSLFSSPASSAYATGEVRSSVEEYYAELPKVQEQQNLFAVGQRQRRVSRPKRPCPCVSSINSPSSSPSSIITDLEMPFSTDLSNSRAANSTGSLVCLLTSPADEVVSHCPTVCPLPAESDTGVYAEVNDALVSEFSTSSPPSLAADSGFSPPAPHALRFPRPPPSQPAPPPPACRSTMTSRPLPSIITTARSPTSSACISCRHHSSPTSAAAQAYLISNVPTDIRLQPVVQPNFRKPSSPVHPSAQPSTLTTAHKNCAHDTPSTNSVSHMFALDSLAATIRRRGFWFRISATMPSGRKQKT</sequence>
<feature type="region of interest" description="Disordered" evidence="1">
    <location>
        <begin position="689"/>
        <end position="717"/>
    </location>
</feature>
<accession>A0A8T0DQ90</accession>
<keyword evidence="3" id="KW-1185">Reference proteome</keyword>
<comment type="caution">
    <text evidence="2">The sequence shown here is derived from an EMBL/GenBank/DDBJ whole genome shotgun (WGS) entry which is preliminary data.</text>
</comment>
<feature type="compositionally biased region" description="Polar residues" evidence="1">
    <location>
        <begin position="699"/>
        <end position="708"/>
    </location>
</feature>
<organism evidence="2 3">
    <name type="scientific">Paragonimus westermani</name>
    <dbReference type="NCBI Taxonomy" id="34504"/>
    <lineage>
        <taxon>Eukaryota</taxon>
        <taxon>Metazoa</taxon>
        <taxon>Spiralia</taxon>
        <taxon>Lophotrochozoa</taxon>
        <taxon>Platyhelminthes</taxon>
        <taxon>Trematoda</taxon>
        <taxon>Digenea</taxon>
        <taxon>Plagiorchiida</taxon>
        <taxon>Troglotremata</taxon>
        <taxon>Troglotrematidae</taxon>
        <taxon>Paragonimus</taxon>
    </lineage>
</organism>
<proteinExistence type="predicted"/>
<reference evidence="2 3" key="1">
    <citation type="submission" date="2019-07" db="EMBL/GenBank/DDBJ databases">
        <title>Annotation for the trematode Paragonimus westermani.</title>
        <authorList>
            <person name="Choi Y.-J."/>
        </authorList>
    </citation>
    <scope>NUCLEOTIDE SEQUENCE [LARGE SCALE GENOMIC DNA]</scope>
    <source>
        <strain evidence="2">180907_Pwestermani</strain>
    </source>
</reference>
<protein>
    <submittedName>
        <fullName evidence="2">Uncharacterized protein</fullName>
    </submittedName>
</protein>
<dbReference type="AlphaFoldDB" id="A0A8T0DQ90"/>
<dbReference type="OrthoDB" id="9994905at2759"/>
<dbReference type="EMBL" id="JTDF01001894">
    <property type="protein sequence ID" value="KAF8569402.1"/>
    <property type="molecule type" value="Genomic_DNA"/>
</dbReference>
<name>A0A8T0DQ90_9TREM</name>